<evidence type="ECO:0000256" key="3">
    <source>
        <dbReference type="ARBA" id="ARBA00022552"/>
    </source>
</evidence>
<keyword evidence="4" id="KW-0489">Methyltransferase</keyword>
<comment type="caution">
    <text evidence="11">The sequence shown here is derived from an EMBL/GenBank/DDBJ whole genome shotgun (WGS) entry which is preliminary data.</text>
</comment>
<evidence type="ECO:0000256" key="9">
    <source>
        <dbReference type="ARBA" id="ARBA00034881"/>
    </source>
</evidence>
<dbReference type="InterPro" id="IPR001537">
    <property type="entry name" value="SpoU_MeTrfase"/>
</dbReference>
<protein>
    <recommendedName>
        <fullName evidence="9">rRNA methyltransferase 1, mitochondrial</fullName>
    </recommendedName>
</protein>
<dbReference type="PANTHER" id="PTHR46103:SF1">
    <property type="entry name" value="RRNA METHYLTRANSFERASE 1, MITOCHONDRIAL"/>
    <property type="match status" value="1"/>
</dbReference>
<dbReference type="GO" id="GO:0016435">
    <property type="term" value="F:rRNA (guanine) methyltransferase activity"/>
    <property type="evidence" value="ECO:0007669"/>
    <property type="project" value="TreeGrafter"/>
</dbReference>
<evidence type="ECO:0000259" key="10">
    <source>
        <dbReference type="SMART" id="SM00967"/>
    </source>
</evidence>
<evidence type="ECO:0000256" key="8">
    <source>
        <dbReference type="ARBA" id="ARBA00023128"/>
    </source>
</evidence>
<dbReference type="Gene3D" id="3.30.1330.30">
    <property type="match status" value="1"/>
</dbReference>
<dbReference type="InterPro" id="IPR029026">
    <property type="entry name" value="tRNA_m1G_MTases_N"/>
</dbReference>
<dbReference type="PANTHER" id="PTHR46103">
    <property type="entry name" value="RRNA METHYLTRANSFERASE 1, MITOCHONDRIAL"/>
    <property type="match status" value="1"/>
</dbReference>
<evidence type="ECO:0000256" key="1">
    <source>
        <dbReference type="ARBA" id="ARBA00004173"/>
    </source>
</evidence>
<keyword evidence="6" id="KW-0949">S-adenosyl-L-methionine</keyword>
<name>A0A9C7UQS8_9RHOD</name>
<comment type="similarity">
    <text evidence="2">Belongs to the class IV-like SAM-binding methyltransferase superfamily. RNA methyltransferase TrmH family.</text>
</comment>
<dbReference type="Gene3D" id="3.40.1280.10">
    <property type="match status" value="1"/>
</dbReference>
<dbReference type="InterPro" id="IPR004441">
    <property type="entry name" value="rRNA_MeTrfase_TrmH"/>
</dbReference>
<dbReference type="Pfam" id="PF08032">
    <property type="entry name" value="SpoU_sub_bind"/>
    <property type="match status" value="1"/>
</dbReference>
<evidence type="ECO:0000256" key="2">
    <source>
        <dbReference type="ARBA" id="ARBA00007228"/>
    </source>
</evidence>
<evidence type="ECO:0000313" key="12">
    <source>
        <dbReference type="Proteomes" id="UP001061958"/>
    </source>
</evidence>
<gene>
    <name evidence="11" type="ORF">GpartN1_g3588.t1</name>
</gene>
<evidence type="ECO:0000256" key="7">
    <source>
        <dbReference type="ARBA" id="ARBA00022946"/>
    </source>
</evidence>
<accession>A0A9C7UQS8</accession>
<evidence type="ECO:0000313" key="11">
    <source>
        <dbReference type="EMBL" id="GJQ11797.1"/>
    </source>
</evidence>
<dbReference type="InterPro" id="IPR047261">
    <property type="entry name" value="MRM1_MeTrfase_dom"/>
</dbReference>
<dbReference type="Pfam" id="PF00588">
    <property type="entry name" value="SpoU_methylase"/>
    <property type="match status" value="1"/>
</dbReference>
<dbReference type="SMART" id="SM00967">
    <property type="entry name" value="SpoU_sub_bind"/>
    <property type="match status" value="1"/>
</dbReference>
<keyword evidence="12" id="KW-1185">Reference proteome</keyword>
<evidence type="ECO:0000256" key="6">
    <source>
        <dbReference type="ARBA" id="ARBA00022691"/>
    </source>
</evidence>
<dbReference type="AlphaFoldDB" id="A0A9C7UQS8"/>
<reference evidence="11" key="2">
    <citation type="submission" date="2022-01" db="EMBL/GenBank/DDBJ databases">
        <authorList>
            <person name="Hirooka S."/>
            <person name="Miyagishima S.Y."/>
        </authorList>
    </citation>
    <scope>NUCLEOTIDE SEQUENCE</scope>
    <source>
        <strain evidence="11">NBRC 102759</strain>
    </source>
</reference>
<dbReference type="GO" id="GO:0003723">
    <property type="term" value="F:RNA binding"/>
    <property type="evidence" value="ECO:0007669"/>
    <property type="project" value="InterPro"/>
</dbReference>
<keyword evidence="5" id="KW-0808">Transferase</keyword>
<organism evidence="11 12">
    <name type="scientific">Galdieria partita</name>
    <dbReference type="NCBI Taxonomy" id="83374"/>
    <lineage>
        <taxon>Eukaryota</taxon>
        <taxon>Rhodophyta</taxon>
        <taxon>Bangiophyceae</taxon>
        <taxon>Galdieriales</taxon>
        <taxon>Galdieriaceae</taxon>
        <taxon>Galdieria</taxon>
    </lineage>
</organism>
<feature type="domain" description="RNA 2-O ribose methyltransferase substrate binding" evidence="10">
    <location>
        <begin position="85"/>
        <end position="168"/>
    </location>
</feature>
<dbReference type="OrthoDB" id="270651at2759"/>
<evidence type="ECO:0000256" key="4">
    <source>
        <dbReference type="ARBA" id="ARBA00022603"/>
    </source>
</evidence>
<dbReference type="EMBL" id="BQMJ01000027">
    <property type="protein sequence ID" value="GJQ11797.1"/>
    <property type="molecule type" value="Genomic_DNA"/>
</dbReference>
<dbReference type="SUPFAM" id="SSF75217">
    <property type="entry name" value="alpha/beta knot"/>
    <property type="match status" value="1"/>
</dbReference>
<reference evidence="11" key="1">
    <citation type="journal article" date="2022" name="Proc. Natl. Acad. Sci. U.S.A.">
        <title>Life cycle and functional genomics of the unicellular red alga Galdieria for elucidating algal and plant evolution and industrial use.</title>
        <authorList>
            <person name="Hirooka S."/>
            <person name="Itabashi T."/>
            <person name="Ichinose T.M."/>
            <person name="Onuma R."/>
            <person name="Fujiwara T."/>
            <person name="Yamashita S."/>
            <person name="Jong L.W."/>
            <person name="Tomita R."/>
            <person name="Iwane A.H."/>
            <person name="Miyagishima S.Y."/>
        </authorList>
    </citation>
    <scope>NUCLEOTIDE SEQUENCE</scope>
    <source>
        <strain evidence="11">NBRC 102759</strain>
    </source>
</reference>
<dbReference type="CDD" id="cd18105">
    <property type="entry name" value="SpoU-like_MRM1"/>
    <property type="match status" value="1"/>
</dbReference>
<dbReference type="SUPFAM" id="SSF55315">
    <property type="entry name" value="L30e-like"/>
    <property type="match status" value="1"/>
</dbReference>
<dbReference type="InterPro" id="IPR029064">
    <property type="entry name" value="Ribosomal_eL30-like_sf"/>
</dbReference>
<sequence length="346" mass="38184">MWVICNCYKRTFRSATKYILFNENLKIARGPRTSLSCRRWYAKTNNTSKRGRTAIFQQLDKSQSLPETDSTLTSLQKAMKSGDDFIYGVTPVYAALTVKTRNPIRCLYLQEKADFSKRKDAALLQQIIQMAEEANIPSKTLNKGDLNNLSGQRPHQGIVLQAAPLQLDYIDQLPSAGLSPNKPAPVWLALDEVMDPQNLGSLLRTACFLGITGVAICNKNSAPLSGTVSKASAGAMELMTIHAVRNMSRFLQNSQRQGWYILGASMEKDTVNIENIHPSIPVVLVLGSEGFGLRTNVQNVCDGFVAIQRRFSSNCNTEVAFSIIDSLNVGVAGGILMEQLRASRDY</sequence>
<comment type="subcellular location">
    <subcellularLocation>
        <location evidence="1">Mitochondrion</location>
    </subcellularLocation>
</comment>
<dbReference type="NCBIfam" id="TIGR00186">
    <property type="entry name" value="rRNA_methyl_3"/>
    <property type="match status" value="1"/>
</dbReference>
<dbReference type="InterPro" id="IPR013123">
    <property type="entry name" value="SpoU_subst-bd"/>
</dbReference>
<keyword evidence="7" id="KW-0809">Transit peptide</keyword>
<dbReference type="Proteomes" id="UP001061958">
    <property type="component" value="Unassembled WGS sequence"/>
</dbReference>
<dbReference type="InterPro" id="IPR029028">
    <property type="entry name" value="Alpha/beta_knot_MTases"/>
</dbReference>
<proteinExistence type="inferred from homology"/>
<keyword evidence="3" id="KW-0698">rRNA processing</keyword>
<dbReference type="InterPro" id="IPR047182">
    <property type="entry name" value="MRM1"/>
</dbReference>
<evidence type="ECO:0000256" key="5">
    <source>
        <dbReference type="ARBA" id="ARBA00022679"/>
    </source>
</evidence>
<dbReference type="GO" id="GO:0005739">
    <property type="term" value="C:mitochondrion"/>
    <property type="evidence" value="ECO:0007669"/>
    <property type="project" value="UniProtKB-SubCell"/>
</dbReference>
<keyword evidence="8" id="KW-0496">Mitochondrion</keyword>